<dbReference type="AlphaFoldDB" id="A0A6A3C113"/>
<accession>A0A6A3C113</accession>
<evidence type="ECO:0000313" key="4">
    <source>
        <dbReference type="Proteomes" id="UP000436088"/>
    </source>
</evidence>
<feature type="compositionally biased region" description="Polar residues" evidence="1">
    <location>
        <begin position="116"/>
        <end position="136"/>
    </location>
</feature>
<protein>
    <submittedName>
        <fullName evidence="3">Uncharacterized protein</fullName>
    </submittedName>
</protein>
<dbReference type="PANTHER" id="PTHR35469:SF4">
    <property type="entry name" value="TRANSMEMBRANE PROTEIN"/>
    <property type="match status" value="1"/>
</dbReference>
<evidence type="ECO:0000256" key="2">
    <source>
        <dbReference type="SAM" id="Phobius"/>
    </source>
</evidence>
<feature type="transmembrane region" description="Helical" evidence="2">
    <location>
        <begin position="179"/>
        <end position="196"/>
    </location>
</feature>
<gene>
    <name evidence="3" type="ORF">F3Y22_tig00015339pilonHSYRG00012</name>
</gene>
<feature type="region of interest" description="Disordered" evidence="1">
    <location>
        <begin position="25"/>
        <end position="136"/>
    </location>
</feature>
<sequence>MATSSRESRRRKILERGSDRLAFITGHLQNLSPPPHSENQIDANPPPPPPLVPLAQDPPPDFPGQNAVSPDVHDEASTSVLLKNNPSSDSNHSQPSAYNGGIGEGSTSHRRDRSIGPSNDSALNTSGQTNSLPVLSDDQVSLISTSRTVHHSETPTRKHNFFTPKQVSSAIDASEQARLFCSVIVAVLVVLVRLGFPHLGTRFLGNIISFRPLYLILLTNVTLVMGRLLLGDHVSSRKVIPEENKPSSAADNNWAEQLSKTLEVGLVAKKAIDALFMDCSVYLIIVICGLSFT</sequence>
<feature type="compositionally biased region" description="Pro residues" evidence="1">
    <location>
        <begin position="44"/>
        <end position="62"/>
    </location>
</feature>
<proteinExistence type="predicted"/>
<evidence type="ECO:0000313" key="3">
    <source>
        <dbReference type="EMBL" id="KAE8721721.1"/>
    </source>
</evidence>
<dbReference type="PANTHER" id="PTHR35469">
    <property type="entry name" value="TRANSMEMBRANE PROTEIN"/>
    <property type="match status" value="1"/>
</dbReference>
<feature type="compositionally biased region" description="Polar residues" evidence="1">
    <location>
        <begin position="27"/>
        <end position="42"/>
    </location>
</feature>
<dbReference type="Proteomes" id="UP000436088">
    <property type="component" value="Unassembled WGS sequence"/>
</dbReference>
<keyword evidence="2" id="KW-1133">Transmembrane helix</keyword>
<feature type="compositionally biased region" description="Polar residues" evidence="1">
    <location>
        <begin position="77"/>
        <end position="97"/>
    </location>
</feature>
<keyword evidence="4" id="KW-1185">Reference proteome</keyword>
<feature type="transmembrane region" description="Helical" evidence="2">
    <location>
        <begin position="208"/>
        <end position="230"/>
    </location>
</feature>
<evidence type="ECO:0000256" key="1">
    <source>
        <dbReference type="SAM" id="MobiDB-lite"/>
    </source>
</evidence>
<dbReference type="EMBL" id="VEPZ02000607">
    <property type="protein sequence ID" value="KAE8721721.1"/>
    <property type="molecule type" value="Genomic_DNA"/>
</dbReference>
<dbReference type="OrthoDB" id="1922492at2759"/>
<comment type="caution">
    <text evidence="3">The sequence shown here is derived from an EMBL/GenBank/DDBJ whole genome shotgun (WGS) entry which is preliminary data.</text>
</comment>
<organism evidence="3 4">
    <name type="scientific">Hibiscus syriacus</name>
    <name type="common">Rose of Sharon</name>
    <dbReference type="NCBI Taxonomy" id="106335"/>
    <lineage>
        <taxon>Eukaryota</taxon>
        <taxon>Viridiplantae</taxon>
        <taxon>Streptophyta</taxon>
        <taxon>Embryophyta</taxon>
        <taxon>Tracheophyta</taxon>
        <taxon>Spermatophyta</taxon>
        <taxon>Magnoliopsida</taxon>
        <taxon>eudicotyledons</taxon>
        <taxon>Gunneridae</taxon>
        <taxon>Pentapetalae</taxon>
        <taxon>rosids</taxon>
        <taxon>malvids</taxon>
        <taxon>Malvales</taxon>
        <taxon>Malvaceae</taxon>
        <taxon>Malvoideae</taxon>
        <taxon>Hibiscus</taxon>
    </lineage>
</organism>
<name>A0A6A3C113_HIBSY</name>
<keyword evidence="2" id="KW-0812">Transmembrane</keyword>
<reference evidence="3" key="1">
    <citation type="submission" date="2019-09" db="EMBL/GenBank/DDBJ databases">
        <title>Draft genome information of white flower Hibiscus syriacus.</title>
        <authorList>
            <person name="Kim Y.-M."/>
        </authorList>
    </citation>
    <scope>NUCLEOTIDE SEQUENCE [LARGE SCALE GENOMIC DNA]</scope>
    <source>
        <strain evidence="3">YM2019G1</strain>
    </source>
</reference>
<keyword evidence="2" id="KW-0472">Membrane</keyword>